<accession>A0A443K059</accession>
<dbReference type="InterPro" id="IPR011051">
    <property type="entry name" value="RmlC_Cupin_sf"/>
</dbReference>
<dbReference type="InterPro" id="IPR047233">
    <property type="entry name" value="UAH_cupin"/>
</dbReference>
<dbReference type="SUPFAM" id="SSF51182">
    <property type="entry name" value="RmlC-like cupins"/>
    <property type="match status" value="1"/>
</dbReference>
<evidence type="ECO:0000256" key="2">
    <source>
        <dbReference type="ARBA" id="ARBA00022631"/>
    </source>
</evidence>
<dbReference type="PANTHER" id="PTHR21221:SF1">
    <property type="entry name" value="UREIDOGLYCOLATE LYASE"/>
    <property type="match status" value="1"/>
</dbReference>
<evidence type="ECO:0000256" key="1">
    <source>
        <dbReference type="ARBA" id="ARBA00011738"/>
    </source>
</evidence>
<protein>
    <recommendedName>
        <fullName evidence="7">Ureidoglycolate hydrolase</fullName>
    </recommendedName>
</protein>
<proteinExistence type="predicted"/>
<dbReference type="CDD" id="cd20298">
    <property type="entry name" value="cupin_UAH"/>
    <property type="match status" value="1"/>
</dbReference>
<organism evidence="5 6">
    <name type="scientific">Paenirhodobacter populi</name>
    <dbReference type="NCBI Taxonomy" id="2306993"/>
    <lineage>
        <taxon>Bacteria</taxon>
        <taxon>Pseudomonadati</taxon>
        <taxon>Pseudomonadota</taxon>
        <taxon>Alphaproteobacteria</taxon>
        <taxon>Rhodobacterales</taxon>
        <taxon>Rhodobacter group</taxon>
        <taxon>Paenirhodobacter</taxon>
    </lineage>
</organism>
<comment type="subunit">
    <text evidence="1">Homodimer.</text>
</comment>
<dbReference type="InterPro" id="IPR024060">
    <property type="entry name" value="Ureidoglycolate_lyase_dom_sf"/>
</dbReference>
<comment type="catalytic activity">
    <reaction evidence="4">
        <text>(S)-ureidoglycolate = urea + glyoxylate</text>
        <dbReference type="Rhea" id="RHEA:11304"/>
        <dbReference type="ChEBI" id="CHEBI:16199"/>
        <dbReference type="ChEBI" id="CHEBI:36655"/>
        <dbReference type="ChEBI" id="CHEBI:57296"/>
        <dbReference type="EC" id="4.3.2.3"/>
    </reaction>
</comment>
<evidence type="ECO:0000313" key="5">
    <source>
        <dbReference type="EMBL" id="RWR26168.1"/>
    </source>
</evidence>
<sequence>MGYLSDKDQTHVASLPALTELTDEIFAPYGKVIHHKGLGKRHYFETDFSEEVAGAHVKTWVSRIMAPLRRDETLTCMERHPHTDQMFAPLSGQRFLVMVCDDRDGQPAPDTLRAFCAPSGTGVLFHRNVWHAGMRTFDAPAEFIVTMKTGLPDDDVFATLETPIPLAPYVDDMTIEVL</sequence>
<keyword evidence="3" id="KW-0456">Lyase</keyword>
<dbReference type="AlphaFoldDB" id="A0A443K059"/>
<dbReference type="GO" id="GO:0050385">
    <property type="term" value="F:ureidoglycolate lyase activity"/>
    <property type="evidence" value="ECO:0007669"/>
    <property type="project" value="UniProtKB-EC"/>
</dbReference>
<evidence type="ECO:0000256" key="4">
    <source>
        <dbReference type="ARBA" id="ARBA00047684"/>
    </source>
</evidence>
<dbReference type="Gene3D" id="2.60.120.480">
    <property type="entry name" value="Ureidoglycolate hydrolase"/>
    <property type="match status" value="1"/>
</dbReference>
<comment type="caution">
    <text evidence="5">The sequence shown here is derived from an EMBL/GenBank/DDBJ whole genome shotgun (WGS) entry which is preliminary data.</text>
</comment>
<reference evidence="5 6" key="2">
    <citation type="submission" date="2019-01" db="EMBL/GenBank/DDBJ databases">
        <authorList>
            <person name="Li Y."/>
        </authorList>
    </citation>
    <scope>NUCLEOTIDE SEQUENCE [LARGE SCALE GENOMIC DNA]</scope>
    <source>
        <strain evidence="5 6">07D10-4-3</strain>
    </source>
</reference>
<keyword evidence="2" id="KW-0659">Purine metabolism</keyword>
<dbReference type="GO" id="GO:0004848">
    <property type="term" value="F:ureidoglycolate hydrolase activity"/>
    <property type="evidence" value="ECO:0007669"/>
    <property type="project" value="InterPro"/>
</dbReference>
<reference evidence="5 6" key="1">
    <citation type="submission" date="2019-01" db="EMBL/GenBank/DDBJ databases">
        <title>Sinorhodobacter populi sp. nov. isolated from the symptomatic bark tissue of Populus euramericana canker.</title>
        <authorList>
            <person name="Xu G."/>
        </authorList>
    </citation>
    <scope>NUCLEOTIDE SEQUENCE [LARGE SCALE GENOMIC DNA]</scope>
    <source>
        <strain evidence="5 6">07D10-4-3</strain>
    </source>
</reference>
<gene>
    <name evidence="5" type="ORF">D2T29_21145</name>
</gene>
<evidence type="ECO:0000313" key="6">
    <source>
        <dbReference type="Proteomes" id="UP000284451"/>
    </source>
</evidence>
<dbReference type="Proteomes" id="UP000284451">
    <property type="component" value="Unassembled WGS sequence"/>
</dbReference>
<evidence type="ECO:0000256" key="3">
    <source>
        <dbReference type="ARBA" id="ARBA00023239"/>
    </source>
</evidence>
<dbReference type="Pfam" id="PF04115">
    <property type="entry name" value="Ureidogly_lyase"/>
    <property type="match status" value="1"/>
</dbReference>
<dbReference type="GO" id="GO:0000256">
    <property type="term" value="P:allantoin catabolic process"/>
    <property type="evidence" value="ECO:0007669"/>
    <property type="project" value="InterPro"/>
</dbReference>
<dbReference type="GO" id="GO:0006144">
    <property type="term" value="P:purine nucleobase metabolic process"/>
    <property type="evidence" value="ECO:0007669"/>
    <property type="project" value="UniProtKB-KW"/>
</dbReference>
<dbReference type="PANTHER" id="PTHR21221">
    <property type="entry name" value="UREIDOGLYCOLATE HYDROLASE"/>
    <property type="match status" value="1"/>
</dbReference>
<evidence type="ECO:0008006" key="7">
    <source>
        <dbReference type="Google" id="ProtNLM"/>
    </source>
</evidence>
<dbReference type="InterPro" id="IPR007247">
    <property type="entry name" value="Ureidogly_lyase"/>
</dbReference>
<name>A0A443K059_9RHOB</name>
<dbReference type="EMBL" id="SAUY01000051">
    <property type="protein sequence ID" value="RWR26168.1"/>
    <property type="molecule type" value="Genomic_DNA"/>
</dbReference>